<dbReference type="PRINTS" id="PR00081">
    <property type="entry name" value="GDHRDH"/>
</dbReference>
<dbReference type="FunFam" id="3.40.50.720:FF:000084">
    <property type="entry name" value="Short-chain dehydrogenase reductase"/>
    <property type="match status" value="2"/>
</dbReference>
<dbReference type="GO" id="GO:0016491">
    <property type="term" value="F:oxidoreductase activity"/>
    <property type="evidence" value="ECO:0007669"/>
    <property type="project" value="UniProtKB-KW"/>
</dbReference>
<dbReference type="SUPFAM" id="SSF51735">
    <property type="entry name" value="NAD(P)-binding Rossmann-fold domains"/>
    <property type="match status" value="2"/>
</dbReference>
<keyword evidence="1" id="KW-0560">Oxidoreductase</keyword>
<dbReference type="InterPro" id="IPR036291">
    <property type="entry name" value="NAD(P)-bd_dom_sf"/>
</dbReference>
<name>A0A194PXT8_PAPXU</name>
<protein>
    <submittedName>
        <fullName evidence="3">Putative short-chain type dehydrogenase/reductase y4vI</fullName>
    </submittedName>
</protein>
<dbReference type="InterPro" id="IPR057326">
    <property type="entry name" value="KR_dom"/>
</dbReference>
<dbReference type="Gene3D" id="3.40.50.720">
    <property type="entry name" value="NAD(P)-binding Rossmann-like Domain"/>
    <property type="match status" value="2"/>
</dbReference>
<dbReference type="GO" id="GO:0006629">
    <property type="term" value="P:lipid metabolic process"/>
    <property type="evidence" value="ECO:0007669"/>
    <property type="project" value="UniProtKB-ARBA"/>
</dbReference>
<dbReference type="Pfam" id="PF13561">
    <property type="entry name" value="adh_short_C2"/>
    <property type="match status" value="2"/>
</dbReference>
<evidence type="ECO:0000256" key="1">
    <source>
        <dbReference type="ARBA" id="ARBA00023002"/>
    </source>
</evidence>
<dbReference type="PROSITE" id="PS00061">
    <property type="entry name" value="ADH_SHORT"/>
    <property type="match status" value="2"/>
</dbReference>
<dbReference type="InterPro" id="IPR020904">
    <property type="entry name" value="Sc_DH/Rdtase_CS"/>
</dbReference>
<keyword evidence="4" id="KW-1185">Reference proteome</keyword>
<dbReference type="NCBIfam" id="NF005559">
    <property type="entry name" value="PRK07231.1"/>
    <property type="match status" value="1"/>
</dbReference>
<evidence type="ECO:0000313" key="4">
    <source>
        <dbReference type="Proteomes" id="UP000053268"/>
    </source>
</evidence>
<feature type="domain" description="Ketoreductase" evidence="2">
    <location>
        <begin position="308"/>
        <end position="498"/>
    </location>
</feature>
<dbReference type="Proteomes" id="UP000053268">
    <property type="component" value="Unassembled WGS sequence"/>
</dbReference>
<dbReference type="STRING" id="66420.A0A194PXT8"/>
<dbReference type="AlphaFoldDB" id="A0A194PXT8"/>
<dbReference type="EMBL" id="KQ459595">
    <property type="protein sequence ID" value="KPI95965.1"/>
    <property type="molecule type" value="Genomic_DNA"/>
</dbReference>
<dbReference type="PRINTS" id="PR00080">
    <property type="entry name" value="SDRFAMILY"/>
</dbReference>
<accession>A0A194PXT8</accession>
<dbReference type="SMART" id="SM00822">
    <property type="entry name" value="PKS_KR"/>
    <property type="match status" value="1"/>
</dbReference>
<sequence length="553" mass="59469">MSFNNKVVIVTGSSSGIGAAAAIAFAKEGANVVIVGRNEEKMKNVSKKCESFGKKPLVIKADVSNDVDAKRMIDETINKFAKLDILINNAGIAEQDEITSDSFMISFDRVMNINLRAAVYITHLAAPHLIKTKGNIINISSIAGSTNAGSTALTAYCTSKAALNHFSRGVALKLSGHGVRVNIISPGPVRTDILDNLSIPNFNWDTFKETTPLKRYSEPEEIADLILFLASDRARGITGSEFIFGELYAWYTQFNTNSVDNNKMALVTNVRARPSTLALGRVIFIGSVVTQLPNRLDHGGVKMSFDNKVVIITGSSSGIGASTAIALAKEGAHVVIVGRNEKKMKKVNEKCESYGKKPLVVKADVSKDEEAKKVIDETIKTFGKLDVLINNAGVADWNDITSDDFMKKFDAIMNINLRAAVYLTHLAIPHLIKTKGNIINTSSIAGSSTLGMSLLSSYCTSKAALNHFSRGVALKLAEYGVRVNVISPGPVRTDIAESMGADIMTWDTAAQTTALKRVSEPEEIADLMLFLASDKAIGITGSVFISDNGSLVK</sequence>
<gene>
    <name evidence="3" type="ORF">RR46_11678</name>
</gene>
<dbReference type="InterPro" id="IPR002347">
    <property type="entry name" value="SDR_fam"/>
</dbReference>
<evidence type="ECO:0000313" key="3">
    <source>
        <dbReference type="EMBL" id="KPI95965.1"/>
    </source>
</evidence>
<proteinExistence type="predicted"/>
<dbReference type="PANTHER" id="PTHR43975:SF2">
    <property type="entry name" value="EG:BACR7A4.14 PROTEIN-RELATED"/>
    <property type="match status" value="1"/>
</dbReference>
<dbReference type="PANTHER" id="PTHR43975">
    <property type="entry name" value="ZGC:101858"/>
    <property type="match status" value="1"/>
</dbReference>
<evidence type="ECO:0000259" key="2">
    <source>
        <dbReference type="SMART" id="SM00822"/>
    </source>
</evidence>
<reference evidence="3 4" key="1">
    <citation type="journal article" date="2015" name="Nat. Commun.">
        <title>Outbred genome sequencing and CRISPR/Cas9 gene editing in butterflies.</title>
        <authorList>
            <person name="Li X."/>
            <person name="Fan D."/>
            <person name="Zhang W."/>
            <person name="Liu G."/>
            <person name="Zhang L."/>
            <person name="Zhao L."/>
            <person name="Fang X."/>
            <person name="Chen L."/>
            <person name="Dong Y."/>
            <person name="Chen Y."/>
            <person name="Ding Y."/>
            <person name="Zhao R."/>
            <person name="Feng M."/>
            <person name="Zhu Y."/>
            <person name="Feng Y."/>
            <person name="Jiang X."/>
            <person name="Zhu D."/>
            <person name="Xiang H."/>
            <person name="Feng X."/>
            <person name="Li S."/>
            <person name="Wang J."/>
            <person name="Zhang G."/>
            <person name="Kronforst M.R."/>
            <person name="Wang W."/>
        </authorList>
    </citation>
    <scope>NUCLEOTIDE SEQUENCE [LARGE SCALE GENOMIC DNA]</scope>
    <source>
        <strain evidence="3">Ya'a_city_454_Px</strain>
        <tissue evidence="3">Whole body</tissue>
    </source>
</reference>
<organism evidence="3 4">
    <name type="scientific">Papilio xuthus</name>
    <name type="common">Asian swallowtail butterfly</name>
    <dbReference type="NCBI Taxonomy" id="66420"/>
    <lineage>
        <taxon>Eukaryota</taxon>
        <taxon>Metazoa</taxon>
        <taxon>Ecdysozoa</taxon>
        <taxon>Arthropoda</taxon>
        <taxon>Hexapoda</taxon>
        <taxon>Insecta</taxon>
        <taxon>Pterygota</taxon>
        <taxon>Neoptera</taxon>
        <taxon>Endopterygota</taxon>
        <taxon>Lepidoptera</taxon>
        <taxon>Glossata</taxon>
        <taxon>Ditrysia</taxon>
        <taxon>Papilionoidea</taxon>
        <taxon>Papilionidae</taxon>
        <taxon>Papilioninae</taxon>
        <taxon>Papilio</taxon>
    </lineage>
</organism>